<dbReference type="RefSeq" id="WP_342023655.1">
    <property type="nucleotide sequence ID" value="NZ_CP151657.1"/>
</dbReference>
<comment type="similarity">
    <text evidence="1">Belongs to the non-flavoprotein flavin reductase family.</text>
</comment>
<dbReference type="Pfam" id="PF01613">
    <property type="entry name" value="Flavin_Reduct"/>
    <property type="match status" value="1"/>
</dbReference>
<dbReference type="PANTHER" id="PTHR30466:SF11">
    <property type="entry name" value="FLAVIN-DEPENDENT MONOOXYGENASE, REDUCTASE SUBUNIT HSAB"/>
    <property type="match status" value="1"/>
</dbReference>
<dbReference type="InterPro" id="IPR012349">
    <property type="entry name" value="Split_barrel_FMN-bd"/>
</dbReference>
<feature type="domain" description="Flavin reductase like" evidence="3">
    <location>
        <begin position="19"/>
        <end position="161"/>
    </location>
</feature>
<name>A0ABZ2ZV43_9MICC</name>
<evidence type="ECO:0000259" key="3">
    <source>
        <dbReference type="SMART" id="SM00903"/>
    </source>
</evidence>
<organism evidence="4 5">
    <name type="scientific">Arthrobacter citreus</name>
    <dbReference type="NCBI Taxonomy" id="1670"/>
    <lineage>
        <taxon>Bacteria</taxon>
        <taxon>Bacillati</taxon>
        <taxon>Actinomycetota</taxon>
        <taxon>Actinomycetes</taxon>
        <taxon>Micrococcales</taxon>
        <taxon>Micrococcaceae</taxon>
        <taxon>Arthrobacter</taxon>
    </lineage>
</organism>
<dbReference type="SMART" id="SM00903">
    <property type="entry name" value="Flavin_Reduct"/>
    <property type="match status" value="1"/>
</dbReference>
<accession>A0ABZ2ZV43</accession>
<reference evidence="4 5" key="1">
    <citation type="submission" date="2024-04" db="EMBL/GenBank/DDBJ databases">
        <title>Arthrobacter sp. from Plains bison fecal sample.</title>
        <authorList>
            <person name="Ruzzini A."/>
        </authorList>
    </citation>
    <scope>NUCLEOTIDE SEQUENCE [LARGE SCALE GENOMIC DNA]</scope>
    <source>
        <strain evidence="4 5">EINP1</strain>
    </source>
</reference>
<dbReference type="InterPro" id="IPR002563">
    <property type="entry name" value="Flavin_Rdtase-like_dom"/>
</dbReference>
<dbReference type="InterPro" id="IPR050268">
    <property type="entry name" value="NADH-dep_flavin_reductase"/>
</dbReference>
<evidence type="ECO:0000313" key="4">
    <source>
        <dbReference type="EMBL" id="WZP16009.1"/>
    </source>
</evidence>
<keyword evidence="2 4" id="KW-0560">Oxidoreductase</keyword>
<proteinExistence type="inferred from homology"/>
<evidence type="ECO:0000256" key="2">
    <source>
        <dbReference type="ARBA" id="ARBA00023002"/>
    </source>
</evidence>
<keyword evidence="5" id="KW-1185">Reference proteome</keyword>
<protein>
    <submittedName>
        <fullName evidence="4">Flavin reductase family protein</fullName>
        <ecNumber evidence="4">1.-.-.-</ecNumber>
    </submittedName>
</protein>
<dbReference type="Gene3D" id="2.30.110.10">
    <property type="entry name" value="Electron Transport, Fmn-binding Protein, Chain A"/>
    <property type="match status" value="1"/>
</dbReference>
<dbReference type="PANTHER" id="PTHR30466">
    <property type="entry name" value="FLAVIN REDUCTASE"/>
    <property type="match status" value="1"/>
</dbReference>
<dbReference type="GO" id="GO:0016491">
    <property type="term" value="F:oxidoreductase activity"/>
    <property type="evidence" value="ECO:0007669"/>
    <property type="project" value="UniProtKB-KW"/>
</dbReference>
<gene>
    <name evidence="4" type="ORF">AAE021_18025</name>
</gene>
<dbReference type="Proteomes" id="UP001448858">
    <property type="component" value="Chromosome"/>
</dbReference>
<dbReference type="SUPFAM" id="SSF50475">
    <property type="entry name" value="FMN-binding split barrel"/>
    <property type="match status" value="1"/>
</dbReference>
<evidence type="ECO:0000256" key="1">
    <source>
        <dbReference type="ARBA" id="ARBA00008898"/>
    </source>
</evidence>
<evidence type="ECO:0000313" key="5">
    <source>
        <dbReference type="Proteomes" id="UP001448858"/>
    </source>
</evidence>
<dbReference type="EC" id="1.-.-.-" evidence="4"/>
<dbReference type="EMBL" id="CP151657">
    <property type="protein sequence ID" value="WZP16009.1"/>
    <property type="molecule type" value="Genomic_DNA"/>
</dbReference>
<sequence>MTTTAIRGTIDSRDLRSALGTFATGVAVITTLAADGSPVGVTANSFASVSLDPPMILWMPGRHLRSLGHFETAKRFAVNVLAKEQSDISRRFASGEDKFNGLATATGLGGIPLIEGALAVFETTTAGLHEAGDHYIMLGEVERYSYRCGEPLVFHGGAYCNVVAAA</sequence>